<dbReference type="EMBL" id="JBANDC010000002">
    <property type="protein sequence ID" value="MEM4986645.1"/>
    <property type="molecule type" value="Genomic_DNA"/>
</dbReference>
<dbReference type="SUPFAM" id="SSF53187">
    <property type="entry name" value="Zn-dependent exopeptidases"/>
    <property type="match status" value="1"/>
</dbReference>
<evidence type="ECO:0000313" key="1">
    <source>
        <dbReference type="EMBL" id="MEM4986645.1"/>
    </source>
</evidence>
<gene>
    <name evidence="1" type="ORF">V8G57_04495</name>
</gene>
<accession>A0ABU9PRL0</accession>
<dbReference type="RefSeq" id="WP_342828340.1">
    <property type="nucleotide sequence ID" value="NZ_JBANDC010000002.1"/>
</dbReference>
<sequence>MIAIQNHLNDYPIEIDLPDIRRYTKGNTGIPYVYSFDTRLPGPHTMINALAGGNQICGAVAVKALLDLDVRPRCGRLTLAFANIDAYLRFDRANPYASKYVDQDFGRLWDPCMLDDTAIDSIELRRARQMRPIIDTVDFLLDLRSTDERGAPLNVCGPHDKDIALARQLRSSSRIVSAAGDMADRRLRDYGEFGAPDNSKVALQIECGQHWESFSVLVAKDSVARFLLATGTLDISDFSFRWFSCLPAAM</sequence>
<protein>
    <submittedName>
        <fullName evidence="1">Succinylglutamate desuccinylase</fullName>
    </submittedName>
</protein>
<organism evidence="1 2">
    <name type="scientific">Collimonas rhizosphaerae</name>
    <dbReference type="NCBI Taxonomy" id="3126357"/>
    <lineage>
        <taxon>Bacteria</taxon>
        <taxon>Pseudomonadati</taxon>
        <taxon>Pseudomonadota</taxon>
        <taxon>Betaproteobacteria</taxon>
        <taxon>Burkholderiales</taxon>
        <taxon>Oxalobacteraceae</taxon>
        <taxon>Collimonas</taxon>
    </lineage>
</organism>
<dbReference type="Gene3D" id="3.40.630.10">
    <property type="entry name" value="Zn peptidases"/>
    <property type="match status" value="1"/>
</dbReference>
<comment type="caution">
    <text evidence="1">The sequence shown here is derived from an EMBL/GenBank/DDBJ whole genome shotgun (WGS) entry which is preliminary data.</text>
</comment>
<keyword evidence="2" id="KW-1185">Reference proteome</keyword>
<proteinExistence type="predicted"/>
<reference evidence="1 2" key="1">
    <citation type="submission" date="2024-02" db="EMBL/GenBank/DDBJ databases">
        <title>Draft genome sequence of Collimonas sp. strain H4R21, an effective mineral-weathering bacterial strain isolated from the beech rhizosphere.</title>
        <authorList>
            <person name="Morin E."/>
            <person name="Uroz S."/>
            <person name="Leveau J.H.J."/>
            <person name="Kumar R."/>
            <person name="Rey M.W."/>
            <person name="Pham J."/>
        </authorList>
    </citation>
    <scope>NUCLEOTIDE SEQUENCE [LARGE SCALE GENOMIC DNA]</scope>
    <source>
        <strain evidence="1 2">H4R21</strain>
    </source>
</reference>
<name>A0ABU9PRL0_9BURK</name>
<evidence type="ECO:0000313" key="2">
    <source>
        <dbReference type="Proteomes" id="UP001495910"/>
    </source>
</evidence>
<dbReference type="Proteomes" id="UP001495910">
    <property type="component" value="Unassembled WGS sequence"/>
</dbReference>